<dbReference type="InterPro" id="IPR050384">
    <property type="entry name" value="Endophilin_SH3RF"/>
</dbReference>
<organism evidence="8 9">
    <name type="scientific">Priapulus caudatus</name>
    <name type="common">Priapulid worm</name>
    <dbReference type="NCBI Taxonomy" id="37621"/>
    <lineage>
        <taxon>Eukaryota</taxon>
        <taxon>Metazoa</taxon>
        <taxon>Ecdysozoa</taxon>
        <taxon>Scalidophora</taxon>
        <taxon>Priapulida</taxon>
        <taxon>Priapulimorpha</taxon>
        <taxon>Priapulimorphida</taxon>
        <taxon>Priapulidae</taxon>
        <taxon>Priapulus</taxon>
    </lineage>
</organism>
<evidence type="ECO:0000256" key="3">
    <source>
        <dbReference type="ARBA" id="ARBA00023054"/>
    </source>
</evidence>
<protein>
    <submittedName>
        <fullName evidence="9">Uncharacterized protein LOC106818022</fullName>
    </submittedName>
</protein>
<dbReference type="SUPFAM" id="SSF50044">
    <property type="entry name" value="SH3-domain"/>
    <property type="match status" value="4"/>
</dbReference>
<accession>A0ABM1F1A1</accession>
<evidence type="ECO:0000259" key="7">
    <source>
        <dbReference type="PROSITE" id="PS50002"/>
    </source>
</evidence>
<dbReference type="Pfam" id="PF07653">
    <property type="entry name" value="SH3_2"/>
    <property type="match status" value="2"/>
</dbReference>
<dbReference type="PRINTS" id="PR00499">
    <property type="entry name" value="P67PHOX"/>
</dbReference>
<feature type="region of interest" description="Disordered" evidence="6">
    <location>
        <begin position="338"/>
        <end position="410"/>
    </location>
</feature>
<dbReference type="PROSITE" id="PS50002">
    <property type="entry name" value="SH3"/>
    <property type="match status" value="4"/>
</dbReference>
<keyword evidence="3" id="KW-0175">Coiled coil</keyword>
<dbReference type="Proteomes" id="UP000695022">
    <property type="component" value="Unplaced"/>
</dbReference>
<comment type="subcellular location">
    <subcellularLocation>
        <location evidence="1">Membrane</location>
        <topology evidence="1">Peripheral membrane protein</topology>
    </subcellularLocation>
</comment>
<keyword evidence="8" id="KW-1185">Reference proteome</keyword>
<dbReference type="RefSeq" id="XP_014678222.1">
    <property type="nucleotide sequence ID" value="XM_014822736.1"/>
</dbReference>
<evidence type="ECO:0000313" key="9">
    <source>
        <dbReference type="RefSeq" id="XP_014678222.1"/>
    </source>
</evidence>
<feature type="domain" description="SH3" evidence="7">
    <location>
        <begin position="274"/>
        <end position="333"/>
    </location>
</feature>
<evidence type="ECO:0000256" key="5">
    <source>
        <dbReference type="PROSITE-ProRule" id="PRU00192"/>
    </source>
</evidence>
<feature type="domain" description="SH3" evidence="7">
    <location>
        <begin position="77"/>
        <end position="136"/>
    </location>
</feature>
<dbReference type="GeneID" id="106818022"/>
<feature type="compositionally biased region" description="Basic and acidic residues" evidence="6">
    <location>
        <begin position="368"/>
        <end position="382"/>
    </location>
</feature>
<feature type="region of interest" description="Disordered" evidence="6">
    <location>
        <begin position="531"/>
        <end position="635"/>
    </location>
</feature>
<keyword evidence="2 5" id="KW-0728">SH3 domain</keyword>
<dbReference type="SMART" id="SM00326">
    <property type="entry name" value="SH3"/>
    <property type="match status" value="4"/>
</dbReference>
<evidence type="ECO:0000256" key="6">
    <source>
        <dbReference type="SAM" id="MobiDB-lite"/>
    </source>
</evidence>
<proteinExistence type="predicted"/>
<gene>
    <name evidence="9" type="primary">LOC106818022</name>
</gene>
<keyword evidence="4" id="KW-0472">Membrane</keyword>
<feature type="domain" description="SH3" evidence="7">
    <location>
        <begin position="148"/>
        <end position="207"/>
    </location>
</feature>
<dbReference type="PANTHER" id="PTHR14167:SF81">
    <property type="entry name" value="ENDOPHILIN-A"/>
    <property type="match status" value="1"/>
</dbReference>
<dbReference type="PANTHER" id="PTHR14167">
    <property type="entry name" value="SH3 DOMAIN-CONTAINING"/>
    <property type="match status" value="1"/>
</dbReference>
<name>A0ABM1F1A1_PRICU</name>
<evidence type="ECO:0000256" key="2">
    <source>
        <dbReference type="ARBA" id="ARBA00022443"/>
    </source>
</evidence>
<dbReference type="Gene3D" id="2.30.30.40">
    <property type="entry name" value="SH3 Domains"/>
    <property type="match status" value="4"/>
</dbReference>
<reference evidence="9" key="1">
    <citation type="submission" date="2025-08" db="UniProtKB">
        <authorList>
            <consortium name="RefSeq"/>
        </authorList>
    </citation>
    <scope>IDENTIFICATION</scope>
</reference>
<sequence length="635" mass="68005">MGWNQQSNESAMEEGTFVRAVYDFVTAEIGELQLFAGDVVRLAGRRDKNWLLGELDGAYGAFPAAFVLPLPIPTLSPGEVLLAATESFCGERLGDLDFNRGDVVVATRAVDAGWQHGRCGGREGVFPANHVKEVARGPPAGSEVARGPPVKRARAIMDLVPMLEEELGFLKGDVIDVTGENEDGWLRGSVNGHAGVFPPAFERVGGVDAPRGYADVAPASSGRYGDDASYGYADVTPASSGRYGDDATPHGYFPGRDTEDAVAQPAHGGGGYAGLTPYARALFAFTPAQSDELALEAGEIVMLRGYVSATWMRGEVDGCVGIFPAEFVEVVVDCPHDDDEETTPANFRGEDATPANVHGGETTPATFLDKDTTPATFRDEARTPVTFHGEQTTPTAEVVTPGSDYQTPGRVREFPRATYARVLYDFAGELDGDLSVAPAKPRRHFDFDRRLTTTTDINSLMTRNLTSLEVTTKYATAGRRTDGRPCVATVVRSNTLPTPRTTAPPGEARPAYTHLDWLDYGGVGDGSMFDAKNQGGVVGKPALPPPRPPRPRLSLEREPAVPPRPSPRKLSRGPTEAPPTQTSAAGGATWYYHADELEPPVPTRRTSTERTPAPPVCVPSRPPPPRHQQKATGKC</sequence>
<evidence type="ECO:0000256" key="4">
    <source>
        <dbReference type="ARBA" id="ARBA00023136"/>
    </source>
</evidence>
<dbReference type="InterPro" id="IPR036028">
    <property type="entry name" value="SH3-like_dom_sf"/>
</dbReference>
<dbReference type="Pfam" id="PF14604">
    <property type="entry name" value="SH3_9"/>
    <property type="match status" value="2"/>
</dbReference>
<evidence type="ECO:0000313" key="8">
    <source>
        <dbReference type="Proteomes" id="UP000695022"/>
    </source>
</evidence>
<evidence type="ECO:0000256" key="1">
    <source>
        <dbReference type="ARBA" id="ARBA00004170"/>
    </source>
</evidence>
<feature type="domain" description="SH3" evidence="7">
    <location>
        <begin position="13"/>
        <end position="72"/>
    </location>
</feature>
<dbReference type="InterPro" id="IPR001452">
    <property type="entry name" value="SH3_domain"/>
</dbReference>
<feature type="compositionally biased region" description="Pro residues" evidence="6">
    <location>
        <begin position="612"/>
        <end position="626"/>
    </location>
</feature>